<evidence type="ECO:0008006" key="3">
    <source>
        <dbReference type="Google" id="ProtNLM"/>
    </source>
</evidence>
<dbReference type="Gene3D" id="2.30.110.10">
    <property type="entry name" value="Electron Transport, Fmn-binding Protein, Chain A"/>
    <property type="match status" value="1"/>
</dbReference>
<dbReference type="GO" id="GO:0016491">
    <property type="term" value="F:oxidoreductase activity"/>
    <property type="evidence" value="ECO:0007669"/>
    <property type="project" value="InterPro"/>
</dbReference>
<name>A0A7I9ZKN1_9MYCO</name>
<accession>A0A7I9ZKN1</accession>
<dbReference type="AlphaFoldDB" id="A0A7I9ZKN1"/>
<dbReference type="InterPro" id="IPR012349">
    <property type="entry name" value="Split_barrel_FMN-bd"/>
</dbReference>
<sequence>MAYLKPPWFVATVFNKFAMATGVGNSETLTVTKRTSGQPQQIPVVVPEVDGVKYLVSTRGESQWVKNVRADPHVTVGSVKYLAAEVPVEKRGPVLAAYKPKAGRVVEGYWRKLPEDADHPVFALTPLD</sequence>
<evidence type="ECO:0000313" key="1">
    <source>
        <dbReference type="EMBL" id="GFH01267.1"/>
    </source>
</evidence>
<organism evidence="1 2">
    <name type="scientific">Mycolicibacterium hippocampi</name>
    <dbReference type="NCBI Taxonomy" id="659824"/>
    <lineage>
        <taxon>Bacteria</taxon>
        <taxon>Bacillati</taxon>
        <taxon>Actinomycetota</taxon>
        <taxon>Actinomycetes</taxon>
        <taxon>Mycobacteriales</taxon>
        <taxon>Mycobacteriaceae</taxon>
        <taxon>Mycolicibacterium</taxon>
    </lineage>
</organism>
<proteinExistence type="predicted"/>
<protein>
    <recommendedName>
        <fullName evidence="3">Nitroreductase</fullName>
    </recommendedName>
</protein>
<dbReference type="InterPro" id="IPR004378">
    <property type="entry name" value="F420H2_quin_Rdtase"/>
</dbReference>
<dbReference type="EMBL" id="BLLB01000002">
    <property type="protein sequence ID" value="GFH01267.1"/>
    <property type="molecule type" value="Genomic_DNA"/>
</dbReference>
<dbReference type="SUPFAM" id="SSF50475">
    <property type="entry name" value="FMN-binding split barrel"/>
    <property type="match status" value="1"/>
</dbReference>
<dbReference type="Proteomes" id="UP000465304">
    <property type="component" value="Unassembled WGS sequence"/>
</dbReference>
<gene>
    <name evidence="1" type="ORF">MHIP_17500</name>
</gene>
<reference evidence="1 2" key="1">
    <citation type="journal article" date="2019" name="Emerg. Microbes Infect.">
        <title>Comprehensive subspecies identification of 175 nontuberculous mycobacteria species based on 7547 genomic profiles.</title>
        <authorList>
            <person name="Matsumoto Y."/>
            <person name="Kinjo T."/>
            <person name="Motooka D."/>
            <person name="Nabeya D."/>
            <person name="Jung N."/>
            <person name="Uechi K."/>
            <person name="Horii T."/>
            <person name="Iida T."/>
            <person name="Fujita J."/>
            <person name="Nakamura S."/>
        </authorList>
    </citation>
    <scope>NUCLEOTIDE SEQUENCE [LARGE SCALE GENOMIC DNA]</scope>
    <source>
        <strain evidence="1 2">JCM 30996</strain>
    </source>
</reference>
<dbReference type="RefSeq" id="WP_163888093.1">
    <property type="nucleotide sequence ID" value="NZ_BLLB01000002.1"/>
</dbReference>
<comment type="caution">
    <text evidence="1">The sequence shown here is derived from an EMBL/GenBank/DDBJ whole genome shotgun (WGS) entry which is preliminary data.</text>
</comment>
<evidence type="ECO:0000313" key="2">
    <source>
        <dbReference type="Proteomes" id="UP000465304"/>
    </source>
</evidence>
<keyword evidence="2" id="KW-1185">Reference proteome</keyword>
<dbReference type="Pfam" id="PF04075">
    <property type="entry name" value="F420H2_quin_red"/>
    <property type="match status" value="1"/>
</dbReference>